<keyword evidence="3" id="KW-1185">Reference proteome</keyword>
<keyword evidence="1" id="KW-0472">Membrane</keyword>
<evidence type="ECO:0000256" key="1">
    <source>
        <dbReference type="SAM" id="Phobius"/>
    </source>
</evidence>
<keyword evidence="1" id="KW-0812">Transmembrane</keyword>
<dbReference type="EMBL" id="JAKRVX010000001">
    <property type="protein sequence ID" value="MCL9815529.1"/>
    <property type="molecule type" value="Genomic_DNA"/>
</dbReference>
<accession>A0AAE3FUD3</accession>
<evidence type="ECO:0000313" key="2">
    <source>
        <dbReference type="EMBL" id="MCL9815529.1"/>
    </source>
</evidence>
<gene>
    <name evidence="2" type="ORF">AArcSt2_01075</name>
</gene>
<sequence>MSGETTSRGQTRQETINRKPAAASSYAAIFLSLLAAAVLVLGSLVGATIAAVGALITTVSVYRGRQKGVTLGALMTTGAIVAAGVLGAPPAPLLGATGCAILAWDIGSSAIDIGQTLGHNADTARLEAVRAAFSLFVTSTTATVGYAIYVLAGDGQPMTALVLLILGAVIIIAVYRQ</sequence>
<proteinExistence type="predicted"/>
<reference evidence="2" key="1">
    <citation type="journal article" date="2022" name="Syst. Appl. Microbiol.">
        <title>Natronocalculus amylovorans gen. nov., sp. nov., and Natranaeroarchaeum aerophilus sp. nov., dominant culturable amylolytic natronoarchaea from hypersaline soda lakes in southwestern Siberia.</title>
        <authorList>
            <person name="Sorokin D.Y."/>
            <person name="Elcheninov A.G."/>
            <person name="Khizhniak T.V."/>
            <person name="Koenen M."/>
            <person name="Bale N.J."/>
            <person name="Damste J.S.S."/>
            <person name="Kublanov I.V."/>
        </authorList>
    </citation>
    <scope>NUCLEOTIDE SEQUENCE</scope>
    <source>
        <strain evidence="2">AArc-St2</strain>
    </source>
</reference>
<feature type="transmembrane region" description="Helical" evidence="1">
    <location>
        <begin position="93"/>
        <end position="111"/>
    </location>
</feature>
<keyword evidence="1" id="KW-1133">Transmembrane helix</keyword>
<name>A0AAE3FUD3_9EURY</name>
<feature type="transmembrane region" description="Helical" evidence="1">
    <location>
        <begin position="26"/>
        <end position="56"/>
    </location>
</feature>
<dbReference type="RefSeq" id="WP_250582335.1">
    <property type="nucleotide sequence ID" value="NZ_JAKRVX010000001.1"/>
</dbReference>
<dbReference type="Pfam" id="PF24363">
    <property type="entry name" value="DUF7519"/>
    <property type="match status" value="1"/>
</dbReference>
<reference evidence="2" key="2">
    <citation type="submission" date="2022-02" db="EMBL/GenBank/DDBJ databases">
        <authorList>
            <person name="Elcheninov A.G."/>
            <person name="Sorokin D.Y."/>
            <person name="Kublanov I.V."/>
        </authorList>
    </citation>
    <scope>NUCLEOTIDE SEQUENCE</scope>
    <source>
        <strain evidence="2">AArc-St2</strain>
    </source>
</reference>
<protein>
    <submittedName>
        <fullName evidence="2">Uncharacterized protein</fullName>
    </submittedName>
</protein>
<feature type="transmembrane region" description="Helical" evidence="1">
    <location>
        <begin position="158"/>
        <end position="175"/>
    </location>
</feature>
<organism evidence="2 3">
    <name type="scientific">Natronocalculus amylovorans</name>
    <dbReference type="NCBI Taxonomy" id="2917812"/>
    <lineage>
        <taxon>Archaea</taxon>
        <taxon>Methanobacteriati</taxon>
        <taxon>Methanobacteriota</taxon>
        <taxon>Stenosarchaea group</taxon>
        <taxon>Halobacteria</taxon>
        <taxon>Halobacteriales</taxon>
        <taxon>Haloferacaceae</taxon>
        <taxon>Natronocalculus</taxon>
    </lineage>
</organism>
<comment type="caution">
    <text evidence="2">The sequence shown here is derived from an EMBL/GenBank/DDBJ whole genome shotgun (WGS) entry which is preliminary data.</text>
</comment>
<feature type="transmembrane region" description="Helical" evidence="1">
    <location>
        <begin position="132"/>
        <end position="152"/>
    </location>
</feature>
<evidence type="ECO:0000313" key="3">
    <source>
        <dbReference type="Proteomes" id="UP001203207"/>
    </source>
</evidence>
<feature type="transmembrane region" description="Helical" evidence="1">
    <location>
        <begin position="68"/>
        <end position="87"/>
    </location>
</feature>
<dbReference type="AlphaFoldDB" id="A0AAE3FUD3"/>
<dbReference type="InterPro" id="IPR055941">
    <property type="entry name" value="DUF7519"/>
</dbReference>
<dbReference type="Proteomes" id="UP001203207">
    <property type="component" value="Unassembled WGS sequence"/>
</dbReference>